<evidence type="ECO:0000256" key="1">
    <source>
        <dbReference type="ARBA" id="ARBA00022516"/>
    </source>
</evidence>
<dbReference type="RefSeq" id="WP_062486043.1">
    <property type="nucleotide sequence ID" value="NZ_LN885086.1"/>
</dbReference>
<keyword evidence="11" id="KW-1185">Reference proteome</keyword>
<evidence type="ECO:0000256" key="2">
    <source>
        <dbReference type="ARBA" id="ARBA00022556"/>
    </source>
</evidence>
<dbReference type="Pfam" id="PF04613">
    <property type="entry name" value="LpxD"/>
    <property type="match status" value="1"/>
</dbReference>
<evidence type="ECO:0000313" key="11">
    <source>
        <dbReference type="Proteomes" id="UP000066284"/>
    </source>
</evidence>
<dbReference type="EMBL" id="LN885086">
    <property type="protein sequence ID" value="CUQ67536.1"/>
    <property type="molecule type" value="Genomic_DNA"/>
</dbReference>
<dbReference type="InterPro" id="IPR018357">
    <property type="entry name" value="Hexapep_transf_CS"/>
</dbReference>
<feature type="region of interest" description="Disordered" evidence="8">
    <location>
        <begin position="344"/>
        <end position="367"/>
    </location>
</feature>
<dbReference type="KEGG" id="nio:NITINOP_2564"/>
<keyword evidence="3 7" id="KW-0808">Transferase</keyword>
<reference evidence="11" key="1">
    <citation type="submission" date="2015-09" db="EMBL/GenBank/DDBJ databases">
        <authorList>
            <person name="Daims H."/>
        </authorList>
    </citation>
    <scope>NUCLEOTIDE SEQUENCE [LARGE SCALE GENOMIC DNA]</scope>
</reference>
<comment type="function">
    <text evidence="7">Catalyzes the N-acylation of UDP-3-O-acylglucosamine using 3-hydroxyacyl-ACP as the acyl donor. Is involved in the biosynthesis of lipid A, a phosphorylated glycolipid that anchors the lipopolysaccharide to the outer membrane of the cell.</text>
</comment>
<dbReference type="NCBIfam" id="TIGR01853">
    <property type="entry name" value="lipid_A_lpxD"/>
    <property type="match status" value="1"/>
</dbReference>
<dbReference type="STRING" id="1715989.NITINOP_2564"/>
<evidence type="ECO:0000256" key="3">
    <source>
        <dbReference type="ARBA" id="ARBA00022679"/>
    </source>
</evidence>
<evidence type="ECO:0000313" key="10">
    <source>
        <dbReference type="EMBL" id="CUQ67536.1"/>
    </source>
</evidence>
<dbReference type="AlphaFoldDB" id="A0A0S4KVY2"/>
<proteinExistence type="inferred from homology"/>
<feature type="active site" description="Proton acceptor" evidence="7">
    <location>
        <position position="244"/>
    </location>
</feature>
<dbReference type="InterPro" id="IPR020573">
    <property type="entry name" value="UDP_GlcNAc_AcTrfase_non-rep"/>
</dbReference>
<comment type="catalytic activity">
    <reaction evidence="7">
        <text>a UDP-3-O-[(3R)-3-hydroxyacyl]-alpha-D-glucosamine + a (3R)-hydroxyacyl-[ACP] = a UDP-2-N,3-O-bis[(3R)-3-hydroxyacyl]-alpha-D-glucosamine + holo-[ACP] + H(+)</text>
        <dbReference type="Rhea" id="RHEA:53836"/>
        <dbReference type="Rhea" id="RHEA-COMP:9685"/>
        <dbReference type="Rhea" id="RHEA-COMP:9945"/>
        <dbReference type="ChEBI" id="CHEBI:15378"/>
        <dbReference type="ChEBI" id="CHEBI:64479"/>
        <dbReference type="ChEBI" id="CHEBI:78827"/>
        <dbReference type="ChEBI" id="CHEBI:137740"/>
        <dbReference type="ChEBI" id="CHEBI:137748"/>
        <dbReference type="EC" id="2.3.1.191"/>
    </reaction>
</comment>
<gene>
    <name evidence="7 10" type="primary">lpxD</name>
    <name evidence="10" type="ORF">NITINOP_2564</name>
</gene>
<feature type="domain" description="UDP-3-O-[3-hydroxymyristoyl] glucosamine N-acyltransferase non-repeat region" evidence="9">
    <location>
        <begin position="30"/>
        <end position="93"/>
    </location>
</feature>
<keyword evidence="2 7" id="KW-0441">Lipid A biosynthesis</keyword>
<dbReference type="HAMAP" id="MF_00523">
    <property type="entry name" value="LpxD"/>
    <property type="match status" value="1"/>
</dbReference>
<dbReference type="Gene3D" id="2.160.10.10">
    <property type="entry name" value="Hexapeptide repeat proteins"/>
    <property type="match status" value="1"/>
</dbReference>
<dbReference type="CDD" id="cd03352">
    <property type="entry name" value="LbH_LpxD"/>
    <property type="match status" value="1"/>
</dbReference>
<dbReference type="Proteomes" id="UP000066284">
    <property type="component" value="Chromosome 1"/>
</dbReference>
<dbReference type="GO" id="GO:0103118">
    <property type="term" value="F:UDP-3-O-[(3R)-3-hydroxyacyl]-glucosamine N-acyltransferase activity"/>
    <property type="evidence" value="ECO:0007669"/>
    <property type="project" value="UniProtKB-EC"/>
</dbReference>
<dbReference type="InterPro" id="IPR007691">
    <property type="entry name" value="LpxD"/>
</dbReference>
<sequence length="367" mass="38732">MALPRLSSPISLADIRQLVGGTVHGDEGTQIFELASLGEATPESLSFIAGDKALKSATAVRAAALLVHRHLPELAVPQIVVPHPLMAFGLVAQRFFVRPAPSRGISKDLVQGTDVTIGPDTSIWPFVTLGDRVTIGARVTLYPGVFVGSDSTIGDDTVLYPNVVVREGCSVGSRVIIHSGTVIGADGFGYVQHQGRHHKIPQLGGVVIEDDVELGANVTVDRATLGVTRVRQGTKVDNLVQIAHNVTVGEHSIIVAQVGIAGSTTIGHHVMIGGQAGLSDHIQIGDYVMIAAKAGVNRSVESNQVVGGIPALPRERALKVQGVFHHLPELHQLVRSLEQRVAALESKKSSKPAKRRAAQATNGRSAR</sequence>
<dbReference type="SUPFAM" id="SSF51161">
    <property type="entry name" value="Trimeric LpxA-like enzymes"/>
    <property type="match status" value="1"/>
</dbReference>
<dbReference type="UniPathway" id="UPA00973"/>
<accession>A0A0S4KVY2</accession>
<evidence type="ECO:0000259" key="9">
    <source>
        <dbReference type="Pfam" id="PF04613"/>
    </source>
</evidence>
<dbReference type="OrthoDB" id="9784739at2"/>
<name>A0A0S4KVY2_9BACT</name>
<dbReference type="GO" id="GO:0009245">
    <property type="term" value="P:lipid A biosynthetic process"/>
    <property type="evidence" value="ECO:0007669"/>
    <property type="project" value="UniProtKB-UniRule"/>
</dbReference>
<comment type="similarity">
    <text evidence="7">Belongs to the transferase hexapeptide repeat family. LpxD subfamily.</text>
</comment>
<keyword evidence="6 7" id="KW-0012">Acyltransferase</keyword>
<evidence type="ECO:0000256" key="6">
    <source>
        <dbReference type="ARBA" id="ARBA00023315"/>
    </source>
</evidence>
<keyword evidence="5 7" id="KW-0443">Lipid metabolism</keyword>
<keyword evidence="4 7" id="KW-0677">Repeat</keyword>
<dbReference type="GO" id="GO:0016410">
    <property type="term" value="F:N-acyltransferase activity"/>
    <property type="evidence" value="ECO:0007669"/>
    <property type="project" value="InterPro"/>
</dbReference>
<dbReference type="PANTHER" id="PTHR43378">
    <property type="entry name" value="UDP-3-O-ACYLGLUCOSAMINE N-ACYLTRANSFERASE"/>
    <property type="match status" value="1"/>
</dbReference>
<evidence type="ECO:0000256" key="7">
    <source>
        <dbReference type="HAMAP-Rule" id="MF_00523"/>
    </source>
</evidence>
<dbReference type="GO" id="GO:0016020">
    <property type="term" value="C:membrane"/>
    <property type="evidence" value="ECO:0007669"/>
    <property type="project" value="GOC"/>
</dbReference>
<organism evidence="10 11">
    <name type="scientific">Candidatus Nitrospira inopinata</name>
    <dbReference type="NCBI Taxonomy" id="1715989"/>
    <lineage>
        <taxon>Bacteria</taxon>
        <taxon>Pseudomonadati</taxon>
        <taxon>Nitrospirota</taxon>
        <taxon>Nitrospiria</taxon>
        <taxon>Nitrospirales</taxon>
        <taxon>Nitrospiraceae</taxon>
        <taxon>Nitrospira</taxon>
    </lineage>
</organism>
<dbReference type="InterPro" id="IPR001451">
    <property type="entry name" value="Hexapep"/>
</dbReference>
<comment type="subunit">
    <text evidence="7">Homotrimer.</text>
</comment>
<dbReference type="PANTHER" id="PTHR43378:SF2">
    <property type="entry name" value="UDP-3-O-ACYLGLUCOSAMINE N-ACYLTRANSFERASE 1, MITOCHONDRIAL-RELATED"/>
    <property type="match status" value="1"/>
</dbReference>
<protein>
    <recommendedName>
        <fullName evidence="7">UDP-3-O-acylglucosamine N-acyltransferase</fullName>
        <ecNumber evidence="7">2.3.1.191</ecNumber>
    </recommendedName>
</protein>
<evidence type="ECO:0000256" key="5">
    <source>
        <dbReference type="ARBA" id="ARBA00023098"/>
    </source>
</evidence>
<evidence type="ECO:0000256" key="8">
    <source>
        <dbReference type="SAM" id="MobiDB-lite"/>
    </source>
</evidence>
<dbReference type="InterPro" id="IPR011004">
    <property type="entry name" value="Trimer_LpxA-like_sf"/>
</dbReference>
<dbReference type="Gene3D" id="3.40.1390.10">
    <property type="entry name" value="MurE/MurF, N-terminal domain"/>
    <property type="match status" value="1"/>
</dbReference>
<dbReference type="EC" id="2.3.1.191" evidence="7"/>
<dbReference type="Pfam" id="PF00132">
    <property type="entry name" value="Hexapep"/>
    <property type="match status" value="2"/>
</dbReference>
<dbReference type="PROSITE" id="PS00101">
    <property type="entry name" value="HEXAPEP_TRANSFERASES"/>
    <property type="match status" value="2"/>
</dbReference>
<comment type="pathway">
    <text evidence="7">Bacterial outer membrane biogenesis; LPS lipid A biosynthesis.</text>
</comment>
<keyword evidence="1 7" id="KW-0444">Lipid biosynthesis</keyword>
<dbReference type="NCBIfam" id="NF002060">
    <property type="entry name" value="PRK00892.1"/>
    <property type="match status" value="1"/>
</dbReference>
<evidence type="ECO:0000256" key="4">
    <source>
        <dbReference type="ARBA" id="ARBA00022737"/>
    </source>
</evidence>